<accession>F1T3M1</accession>
<feature type="transmembrane region" description="Helical" evidence="1">
    <location>
        <begin position="73"/>
        <end position="99"/>
    </location>
</feature>
<keyword evidence="1" id="KW-0472">Membrane</keyword>
<proteinExistence type="predicted"/>
<dbReference type="EMBL" id="ACGK02000001">
    <property type="protein sequence ID" value="EGF23315.1"/>
    <property type="molecule type" value="Genomic_DNA"/>
</dbReference>
<dbReference type="Proteomes" id="UP000005947">
    <property type="component" value="Unassembled WGS sequence"/>
</dbReference>
<evidence type="ECO:0000313" key="3">
    <source>
        <dbReference type="Proteomes" id="UP000005947"/>
    </source>
</evidence>
<feature type="transmembrane region" description="Helical" evidence="1">
    <location>
        <begin position="119"/>
        <end position="144"/>
    </location>
</feature>
<feature type="transmembrane region" description="Helical" evidence="1">
    <location>
        <begin position="156"/>
        <end position="182"/>
    </location>
</feature>
<evidence type="ECO:0000313" key="2">
    <source>
        <dbReference type="EMBL" id="EGF23315.1"/>
    </source>
</evidence>
<feature type="transmembrane region" description="Helical" evidence="1">
    <location>
        <begin position="488"/>
        <end position="508"/>
    </location>
</feature>
<keyword evidence="3" id="KW-1185">Reference proteome</keyword>
<feature type="transmembrane region" description="Helical" evidence="1">
    <location>
        <begin position="220"/>
        <end position="239"/>
    </location>
</feature>
<dbReference type="RefSeq" id="WP_006302383.1">
    <property type="nucleotide sequence ID" value="NZ_ACGK02000001.1"/>
</dbReference>
<comment type="caution">
    <text evidence="2">The sequence shown here is derived from an EMBL/GenBank/DDBJ whole genome shotgun (WGS) entry which is preliminary data.</text>
</comment>
<dbReference type="OrthoDB" id="138672at2"/>
<keyword evidence="1" id="KW-0812">Transmembrane</keyword>
<feature type="transmembrane region" description="Helical" evidence="1">
    <location>
        <begin position="520"/>
        <end position="540"/>
    </location>
</feature>
<evidence type="ECO:0000256" key="1">
    <source>
        <dbReference type="SAM" id="Phobius"/>
    </source>
</evidence>
<sequence length="551" mass="60648">MMPHTLKQIYSIIKMGLIENWTKAFSSKRRGNTKTFINPAIRGIIVAVVVLVLLMQAFIGFFNNLIELMGPQILPSAAFICTFLSILITDFLSLGSALFETGRYQQLKTMPISQLTIAWARLIDALSGSFISALIFMLCGVIAWSAHVDILSLIRLAVFGTILVPLYTSIFSILCFCAGYALKRKFRGGHIFVMALVTCIVIVPAIIIGYSLAIPELQSFILPYLNSITMVLSFVDVFAAACMGDILALAKLAVPIMVIYTIFATWLARNLDSLIALKDVRVQTRSFSFEEARTNDTHTQANKQTNNLLRAIVIKHRSMVALIKKDGLLLRHSSAVAMNVLIGPLFGLAAASCLCLFPYINHLEGHILCAVVACIPIYTNLAPASLYAITLEGNKWWHLQTMPLLARDIMRAKLIAATTPIGITLAIEEVLYNIFLPLSLAERFALLIMPFASIAFLSICALAIDASDPNFSWDDTHEIAHAFKKQKWTLLLFVLCSICIGITTLVCFNPLGEFFGGDTTYVTCTLLGAAILLGIAYFVYDHLMNAPLVEG</sequence>
<keyword evidence="1" id="KW-1133">Transmembrane helix</keyword>
<protein>
    <submittedName>
        <fullName evidence="2">Uncharacterized protein</fullName>
    </submittedName>
</protein>
<feature type="transmembrane region" description="Helical" evidence="1">
    <location>
        <begin position="336"/>
        <end position="360"/>
    </location>
</feature>
<reference evidence="2 3" key="1">
    <citation type="submission" date="2011-02" db="EMBL/GenBank/DDBJ databases">
        <authorList>
            <person name="Muzny D."/>
            <person name="Qin X."/>
            <person name="Buhay C."/>
            <person name="Dugan-Rocha S."/>
            <person name="Ding Y."/>
            <person name="Chen G."/>
            <person name="Hawes A."/>
            <person name="Holder M."/>
            <person name="Jhangiani S."/>
            <person name="Johnson A."/>
            <person name="Khan Z."/>
            <person name="Li Z."/>
            <person name="Liu W."/>
            <person name="Liu X."/>
            <person name="Perez L."/>
            <person name="Shen H."/>
            <person name="Wang Q."/>
            <person name="Watt J."/>
            <person name="Xi L."/>
            <person name="Xin Y."/>
            <person name="Zhou J."/>
            <person name="Deng J."/>
            <person name="Jiang H."/>
            <person name="Liu Y."/>
            <person name="Qu J."/>
            <person name="Song X.-Z."/>
            <person name="Zhang L."/>
            <person name="Villasana D."/>
            <person name="Johnson A."/>
            <person name="Liu J."/>
            <person name="Liyanage D."/>
            <person name="Lorensuhewa L."/>
            <person name="Robinson T."/>
            <person name="Song A."/>
            <person name="Song B.-B."/>
            <person name="Dinh H."/>
            <person name="Thornton R."/>
            <person name="Coyle M."/>
            <person name="Francisco L."/>
            <person name="Jackson L."/>
            <person name="Javaid M."/>
            <person name="Korchina V."/>
            <person name="Kovar C."/>
            <person name="Mata R."/>
            <person name="Mathew T."/>
            <person name="Ngo R."/>
            <person name="Nguyen L."/>
            <person name="Nguyen N."/>
            <person name="Okwuonu G."/>
            <person name="Ongeri F."/>
            <person name="Pham C."/>
            <person name="Simmons D."/>
            <person name="Wilczek-Boney K."/>
            <person name="Hale W."/>
            <person name="Jakkamsetti A."/>
            <person name="Pham P."/>
            <person name="Ruth R."/>
            <person name="San Lucas F."/>
            <person name="Warren J."/>
            <person name="Zhang J."/>
            <person name="Zhao Z."/>
            <person name="Zhou C."/>
            <person name="Zhu D."/>
            <person name="Lee S."/>
            <person name="Bess C."/>
            <person name="Blankenburg K."/>
            <person name="Forbes L."/>
            <person name="Fu Q."/>
            <person name="Gubbala S."/>
            <person name="Hirani K."/>
            <person name="Jayaseelan J.C."/>
            <person name="Lara F."/>
            <person name="Munidasa M."/>
            <person name="Palculict T."/>
            <person name="Patil S."/>
            <person name="Pu L.-L."/>
            <person name="Saada N."/>
            <person name="Tang L."/>
            <person name="Weissenberger G."/>
            <person name="Zhu Y."/>
            <person name="Hemphill L."/>
            <person name="Shang Y."/>
            <person name="Youmans B."/>
            <person name="Ayvaz T."/>
            <person name="Ross M."/>
            <person name="Santibanez J."/>
            <person name="Aqrawi P."/>
            <person name="Gross S."/>
            <person name="Joshi V."/>
            <person name="Fowler G."/>
            <person name="Nazareth L."/>
            <person name="Reid J."/>
            <person name="Worley K."/>
            <person name="Petrosino J."/>
            <person name="Highlander S."/>
            <person name="Gibbs R."/>
        </authorList>
    </citation>
    <scope>NUCLEOTIDE SEQUENCE [LARGE SCALE GENOMIC DNA]</scope>
    <source>
        <strain evidence="2 3">DSM 15829</strain>
    </source>
</reference>
<feature type="transmembrane region" description="Helical" evidence="1">
    <location>
        <begin position="367"/>
        <end position="389"/>
    </location>
</feature>
<dbReference type="AlphaFoldDB" id="F1T3M1"/>
<gene>
    <name evidence="2" type="ORF">HMPREF0091_10262</name>
</gene>
<feature type="transmembrane region" description="Helical" evidence="1">
    <location>
        <begin position="444"/>
        <end position="464"/>
    </location>
</feature>
<feature type="transmembrane region" description="Helical" evidence="1">
    <location>
        <begin position="39"/>
        <end position="61"/>
    </location>
</feature>
<organism evidence="2 3">
    <name type="scientific">Fannyhessea vaginae DSM 15829</name>
    <dbReference type="NCBI Taxonomy" id="525256"/>
    <lineage>
        <taxon>Bacteria</taxon>
        <taxon>Bacillati</taxon>
        <taxon>Actinomycetota</taxon>
        <taxon>Coriobacteriia</taxon>
        <taxon>Coriobacteriales</taxon>
        <taxon>Atopobiaceae</taxon>
        <taxon>Fannyhessea</taxon>
    </lineage>
</organism>
<name>F1T3M1_9ACTN</name>
<feature type="transmembrane region" description="Helical" evidence="1">
    <location>
        <begin position="409"/>
        <end position="432"/>
    </location>
</feature>
<feature type="transmembrane region" description="Helical" evidence="1">
    <location>
        <begin position="191"/>
        <end position="214"/>
    </location>
</feature>
<feature type="transmembrane region" description="Helical" evidence="1">
    <location>
        <begin position="246"/>
        <end position="268"/>
    </location>
</feature>